<dbReference type="Proteomes" id="UP000193144">
    <property type="component" value="Unassembled WGS sequence"/>
</dbReference>
<dbReference type="AlphaFoldDB" id="A0A1Y1ZL21"/>
<evidence type="ECO:0000256" key="1">
    <source>
        <dbReference type="SAM" id="MobiDB-lite"/>
    </source>
</evidence>
<evidence type="ECO:0008006" key="4">
    <source>
        <dbReference type="Google" id="ProtNLM"/>
    </source>
</evidence>
<comment type="caution">
    <text evidence="2">The sequence shown here is derived from an EMBL/GenBank/DDBJ whole genome shotgun (WGS) entry which is preliminary data.</text>
</comment>
<sequence length="483" mass="53681">MTEKVTKPRPRKKRDSKVPIRERSRDKQPQESPNLQIRTTDLDLTLPAPVALVSTTPNFNPAIIGRPPPEGVDPLTALRWRYRLPMYFQPNMEDIFDRAFISHFIAVNNPGQVPLNVQLPWITKIPDMQAYSNKPALRLSIRAASMAFYGKVHQDMAVLTDSYKWYVKGLNYQRQSIQSLDPRSIPSDDDILVPIILALYEVFAGTTPMSVFHHLAAATKILDMKGPANCTSTVSSTLFKAMRVSESHKALIFNRPSVLSTPDWLTIPFDGEPKNALHSLTDVLLAIPGCIGLCGIEGSLGDFFSARLPDTTDLLPVRARTRQLLQEVDAWADRYPHLCSTAPSPQTLRMDLSARSLSDPPGIPTIMVPGTFAALIASSFYSARMTLALLLDKITPILPTSQSPGWSIMEDARSHTKSILQIAEFLELTNPVGFDFIRSIFPLVVVSNIAPLEEDRSRAMTMLERWGKKRAVSGLAGAKWIGN</sequence>
<accession>A0A1Y1ZL21</accession>
<dbReference type="OrthoDB" id="3525185at2759"/>
<proteinExistence type="predicted"/>
<evidence type="ECO:0000313" key="2">
    <source>
        <dbReference type="EMBL" id="ORY10951.1"/>
    </source>
</evidence>
<reference evidence="2 3" key="1">
    <citation type="submission" date="2016-07" db="EMBL/GenBank/DDBJ databases">
        <title>Pervasive Adenine N6-methylation of Active Genes in Fungi.</title>
        <authorList>
            <consortium name="DOE Joint Genome Institute"/>
            <person name="Mondo S.J."/>
            <person name="Dannebaum R.O."/>
            <person name="Kuo R.C."/>
            <person name="Labutti K."/>
            <person name="Haridas S."/>
            <person name="Kuo A."/>
            <person name="Salamov A."/>
            <person name="Ahrendt S.R."/>
            <person name="Lipzen A."/>
            <person name="Sullivan W."/>
            <person name="Andreopoulos W.B."/>
            <person name="Clum A."/>
            <person name="Lindquist E."/>
            <person name="Daum C."/>
            <person name="Ramamoorthy G.K."/>
            <person name="Gryganskyi A."/>
            <person name="Culley D."/>
            <person name="Magnuson J.K."/>
            <person name="James T.Y."/>
            <person name="O'Malley M.A."/>
            <person name="Stajich J.E."/>
            <person name="Spatafora J.W."/>
            <person name="Visel A."/>
            <person name="Grigoriev I.V."/>
        </authorList>
    </citation>
    <scope>NUCLEOTIDE SEQUENCE [LARGE SCALE GENOMIC DNA]</scope>
    <source>
        <strain evidence="2 3">CBS 115471</strain>
    </source>
</reference>
<evidence type="ECO:0000313" key="3">
    <source>
        <dbReference type="Proteomes" id="UP000193144"/>
    </source>
</evidence>
<protein>
    <recommendedName>
        <fullName evidence="4">Fungal-specific transcription factor domain-domain-containing protein</fullName>
    </recommendedName>
</protein>
<dbReference type="InterPro" id="IPR053178">
    <property type="entry name" value="Osmoadaptation_assoc"/>
</dbReference>
<feature type="compositionally biased region" description="Basic and acidic residues" evidence="1">
    <location>
        <begin position="16"/>
        <end position="29"/>
    </location>
</feature>
<feature type="compositionally biased region" description="Polar residues" evidence="1">
    <location>
        <begin position="30"/>
        <end position="39"/>
    </location>
</feature>
<gene>
    <name evidence="2" type="ORF">BCR34DRAFT_484896</name>
</gene>
<dbReference type="EMBL" id="MCFA01000066">
    <property type="protein sequence ID" value="ORY10951.1"/>
    <property type="molecule type" value="Genomic_DNA"/>
</dbReference>
<feature type="region of interest" description="Disordered" evidence="1">
    <location>
        <begin position="1"/>
        <end position="40"/>
    </location>
</feature>
<organism evidence="2 3">
    <name type="scientific">Clohesyomyces aquaticus</name>
    <dbReference type="NCBI Taxonomy" id="1231657"/>
    <lineage>
        <taxon>Eukaryota</taxon>
        <taxon>Fungi</taxon>
        <taxon>Dikarya</taxon>
        <taxon>Ascomycota</taxon>
        <taxon>Pezizomycotina</taxon>
        <taxon>Dothideomycetes</taxon>
        <taxon>Pleosporomycetidae</taxon>
        <taxon>Pleosporales</taxon>
        <taxon>Lindgomycetaceae</taxon>
        <taxon>Clohesyomyces</taxon>
    </lineage>
</organism>
<name>A0A1Y1ZL21_9PLEO</name>
<dbReference type="PANTHER" id="PTHR38111:SF2">
    <property type="entry name" value="FINGER DOMAIN PROTEIN, PUTATIVE (AFU_ORTHOLOGUE AFUA_1G01560)-RELATED"/>
    <property type="match status" value="1"/>
</dbReference>
<keyword evidence="3" id="KW-1185">Reference proteome</keyword>
<dbReference type="PANTHER" id="PTHR38111">
    <property type="entry name" value="ZN(2)-C6 FUNGAL-TYPE DOMAIN-CONTAINING PROTEIN-RELATED"/>
    <property type="match status" value="1"/>
</dbReference>